<dbReference type="InterPro" id="IPR019294">
    <property type="entry name" value="Translation_reg_Com"/>
</dbReference>
<reference evidence="2" key="1">
    <citation type="journal article" date="2018" name="Genome Biol.">
        <title>SKESA: strategic k-mer extension for scrupulous assemblies.</title>
        <authorList>
            <person name="Souvorov A."/>
            <person name="Agarwala R."/>
            <person name="Lipman D.J."/>
        </authorList>
    </citation>
    <scope>NUCLEOTIDE SEQUENCE [LARGE SCALE GENOMIC DNA]</scope>
    <source>
        <strain evidence="2">1839</strain>
    </source>
</reference>
<proteinExistence type="predicted"/>
<dbReference type="GO" id="GO:0003677">
    <property type="term" value="F:DNA binding"/>
    <property type="evidence" value="ECO:0007669"/>
    <property type="project" value="UniProtKB-KW"/>
</dbReference>
<dbReference type="Pfam" id="PF10122">
    <property type="entry name" value="Zn_ribbon_Com"/>
    <property type="match status" value="1"/>
</dbReference>
<comment type="caution">
    <text evidence="2">The sequence shown here is derived from an EMBL/GenBank/DDBJ whole genome shotgun (WGS) entry which is preliminary data.</text>
</comment>
<reference evidence="2" key="2">
    <citation type="submission" date="2020-02" db="EMBL/GenBank/DDBJ databases">
        <authorList>
            <consortium name="NCBI Pathogen Detection Project"/>
        </authorList>
    </citation>
    <scope>NUCLEOTIDE SEQUENCE</scope>
    <source>
        <strain evidence="2">1839</strain>
    </source>
</reference>
<dbReference type="AlphaFoldDB" id="A0A765TE53"/>
<feature type="compositionally biased region" description="Polar residues" evidence="1">
    <location>
        <begin position="74"/>
        <end position="84"/>
    </location>
</feature>
<accession>A0A765TE53</accession>
<organism evidence="2">
    <name type="scientific">Escherichia coli</name>
    <dbReference type="NCBI Taxonomy" id="562"/>
    <lineage>
        <taxon>Bacteria</taxon>
        <taxon>Pseudomonadati</taxon>
        <taxon>Pseudomonadota</taxon>
        <taxon>Gammaproteobacteria</taxon>
        <taxon>Enterobacterales</taxon>
        <taxon>Enterobacteriaceae</taxon>
        <taxon>Escherichia</taxon>
    </lineage>
</organism>
<sequence length="84" mass="9673">MTNQFVIISAAVTTQEVPQMMQNIRCKNCYKLLARASFHHIEIKCPRCKTLNQITRAIEHPTHMRSNDRGDRNPAQNSPYPGIH</sequence>
<feature type="region of interest" description="Disordered" evidence="1">
    <location>
        <begin position="59"/>
        <end position="84"/>
    </location>
</feature>
<name>A0A765TE53_ECOLX</name>
<keyword evidence="2" id="KW-0238">DNA-binding</keyword>
<evidence type="ECO:0000313" key="2">
    <source>
        <dbReference type="EMBL" id="HAG5772798.1"/>
    </source>
</evidence>
<evidence type="ECO:0000256" key="1">
    <source>
        <dbReference type="SAM" id="MobiDB-lite"/>
    </source>
</evidence>
<feature type="compositionally biased region" description="Basic and acidic residues" evidence="1">
    <location>
        <begin position="59"/>
        <end position="72"/>
    </location>
</feature>
<gene>
    <name evidence="2" type="ORF">GGB84_004568</name>
</gene>
<protein>
    <submittedName>
        <fullName evidence="2">Com family DNA-binding transcriptional regulator</fullName>
    </submittedName>
</protein>
<dbReference type="EMBL" id="DAAYTU010000045">
    <property type="protein sequence ID" value="HAG5772798.1"/>
    <property type="molecule type" value="Genomic_DNA"/>
</dbReference>